<organism evidence="2 3">
    <name type="scientific">Shimazuella alba</name>
    <dbReference type="NCBI Taxonomy" id="2690964"/>
    <lineage>
        <taxon>Bacteria</taxon>
        <taxon>Bacillati</taxon>
        <taxon>Bacillota</taxon>
        <taxon>Bacilli</taxon>
        <taxon>Bacillales</taxon>
        <taxon>Thermoactinomycetaceae</taxon>
        <taxon>Shimazuella</taxon>
    </lineage>
</organism>
<comment type="caution">
    <text evidence="2">The sequence shown here is derived from an EMBL/GenBank/DDBJ whole genome shotgun (WGS) entry which is preliminary data.</text>
</comment>
<dbReference type="RefSeq" id="WP_160800332.1">
    <property type="nucleotide sequence ID" value="NZ_WUUL01000002.1"/>
</dbReference>
<dbReference type="InterPro" id="IPR037523">
    <property type="entry name" value="VOC_core"/>
</dbReference>
<reference evidence="2 3" key="1">
    <citation type="submission" date="2019-12" db="EMBL/GenBank/DDBJ databases">
        <title>Whole-genome analyses of novel actinobacteria.</title>
        <authorList>
            <person name="Sahin N."/>
            <person name="Saygin H."/>
        </authorList>
    </citation>
    <scope>NUCLEOTIDE SEQUENCE [LARGE SCALE GENOMIC DNA]</scope>
    <source>
        <strain evidence="2 3">KC615</strain>
    </source>
</reference>
<evidence type="ECO:0000259" key="1">
    <source>
        <dbReference type="PROSITE" id="PS51819"/>
    </source>
</evidence>
<proteinExistence type="predicted"/>
<dbReference type="Gene3D" id="3.10.180.10">
    <property type="entry name" value="2,3-Dihydroxybiphenyl 1,2-Dioxygenase, domain 1"/>
    <property type="match status" value="1"/>
</dbReference>
<feature type="domain" description="VOC" evidence="1">
    <location>
        <begin position="5"/>
        <end position="142"/>
    </location>
</feature>
<dbReference type="Pfam" id="PF00903">
    <property type="entry name" value="Glyoxalase"/>
    <property type="match status" value="1"/>
</dbReference>
<dbReference type="SUPFAM" id="SSF54593">
    <property type="entry name" value="Glyoxalase/Bleomycin resistance protein/Dihydroxybiphenyl dioxygenase"/>
    <property type="match status" value="1"/>
</dbReference>
<dbReference type="EMBL" id="WUUL01000002">
    <property type="protein sequence ID" value="MXQ52998.1"/>
    <property type="molecule type" value="Genomic_DNA"/>
</dbReference>
<name>A0A6I4VRE5_9BACL</name>
<evidence type="ECO:0000313" key="3">
    <source>
        <dbReference type="Proteomes" id="UP000430692"/>
    </source>
</evidence>
<evidence type="ECO:0000313" key="2">
    <source>
        <dbReference type="EMBL" id="MXQ52998.1"/>
    </source>
</evidence>
<dbReference type="Proteomes" id="UP000430692">
    <property type="component" value="Unassembled WGS sequence"/>
</dbReference>
<keyword evidence="3" id="KW-1185">Reference proteome</keyword>
<accession>A0A6I4VRE5</accession>
<dbReference type="InterPro" id="IPR029068">
    <property type="entry name" value="Glyas_Bleomycin-R_OHBP_Dase"/>
</dbReference>
<dbReference type="PROSITE" id="PS51819">
    <property type="entry name" value="VOC"/>
    <property type="match status" value="1"/>
</dbReference>
<protein>
    <submittedName>
        <fullName evidence="2">VOC family protein</fullName>
    </submittedName>
</protein>
<gene>
    <name evidence="2" type="ORF">GSM42_04465</name>
</gene>
<dbReference type="AlphaFoldDB" id="A0A6I4VRE5"/>
<dbReference type="CDD" id="cd06587">
    <property type="entry name" value="VOC"/>
    <property type="match status" value="1"/>
</dbReference>
<dbReference type="InterPro" id="IPR004360">
    <property type="entry name" value="Glyas_Fos-R_dOase_dom"/>
</dbReference>
<sequence>MSSKGIAHIAIQAVDYRKTIDFYTKVFDFKVGHFWSLPEFQIHEASMLVSPDGRTCIEVFDNEAVIAAQGKKAESPEQVAFGALLHFAFYVEDVDLTFQKALEYGATKCIEPATLQLGDPVITVRNALIYSPNGEVIELIEEVNFDLSSQG</sequence>